<dbReference type="STRING" id="301148.B4135_3482"/>
<organism evidence="2 3">
    <name type="scientific">Caldibacillus debilis</name>
    <dbReference type="NCBI Taxonomy" id="301148"/>
    <lineage>
        <taxon>Bacteria</taxon>
        <taxon>Bacillati</taxon>
        <taxon>Bacillota</taxon>
        <taxon>Bacilli</taxon>
        <taxon>Bacillales</taxon>
        <taxon>Bacillaceae</taxon>
        <taxon>Caldibacillus</taxon>
    </lineage>
</organism>
<comment type="caution">
    <text evidence="2">The sequence shown here is derived from an EMBL/GenBank/DDBJ whole genome shotgun (WGS) entry which is preliminary data.</text>
</comment>
<dbReference type="EMBL" id="LQYT01000119">
    <property type="protein sequence ID" value="KYD10307.1"/>
    <property type="molecule type" value="Genomic_DNA"/>
</dbReference>
<evidence type="ECO:0000313" key="3">
    <source>
        <dbReference type="Proteomes" id="UP000075683"/>
    </source>
</evidence>
<feature type="region of interest" description="Disordered" evidence="1">
    <location>
        <begin position="26"/>
        <end position="55"/>
    </location>
</feature>
<name>A0A150LDA1_9BACI</name>
<protein>
    <submittedName>
        <fullName evidence="2">Uncharacterized protein</fullName>
    </submittedName>
</protein>
<reference evidence="2 3" key="1">
    <citation type="submission" date="2016-01" db="EMBL/GenBank/DDBJ databases">
        <title>Draft Genome Sequences of Seven Thermophilic Sporeformers Isolated from Foods.</title>
        <authorList>
            <person name="Berendsen E.M."/>
            <person name="Wells-Bennik M.H."/>
            <person name="Krawcyk A.O."/>
            <person name="De Jong A."/>
            <person name="Holsappel S."/>
            <person name="Eijlander R.T."/>
            <person name="Kuipers O.P."/>
        </authorList>
    </citation>
    <scope>NUCLEOTIDE SEQUENCE [LARGE SCALE GENOMIC DNA]</scope>
    <source>
        <strain evidence="2 3">B4135</strain>
    </source>
</reference>
<accession>A0A150LDA1</accession>
<sequence>MRKTKQDDPRNRAVILFFAEPSSIHIRNARDGRRPPEASGRVKQPPPLHRKRRFP</sequence>
<proteinExistence type="predicted"/>
<dbReference type="Proteomes" id="UP000075683">
    <property type="component" value="Unassembled WGS sequence"/>
</dbReference>
<evidence type="ECO:0000313" key="2">
    <source>
        <dbReference type="EMBL" id="KYD10307.1"/>
    </source>
</evidence>
<dbReference type="AlphaFoldDB" id="A0A150LDA1"/>
<gene>
    <name evidence="2" type="ORF">B4135_3482</name>
</gene>
<evidence type="ECO:0000256" key="1">
    <source>
        <dbReference type="SAM" id="MobiDB-lite"/>
    </source>
</evidence>